<keyword evidence="3" id="KW-1185">Reference proteome</keyword>
<reference evidence="2 3" key="1">
    <citation type="submission" date="2018-05" db="EMBL/GenBank/DDBJ databases">
        <title>Amnibacterium sp. M8JJ-5, whole genome shotgun sequence.</title>
        <authorList>
            <person name="Tuo L."/>
        </authorList>
    </citation>
    <scope>NUCLEOTIDE SEQUENCE [LARGE SCALE GENOMIC DNA]</scope>
    <source>
        <strain evidence="2 3">M8JJ-5</strain>
    </source>
</reference>
<name>A0A2V1HWJ1_9MICO</name>
<feature type="transmembrane region" description="Helical" evidence="1">
    <location>
        <begin position="43"/>
        <end position="61"/>
    </location>
</feature>
<dbReference type="PANTHER" id="PTHR37305">
    <property type="entry name" value="INTEGRAL MEMBRANE PROTEIN-RELATED"/>
    <property type="match status" value="1"/>
</dbReference>
<keyword evidence="1" id="KW-0812">Transmembrane</keyword>
<dbReference type="RefSeq" id="WP_116757085.1">
    <property type="nucleotide sequence ID" value="NZ_JBHUEX010000001.1"/>
</dbReference>
<evidence type="ECO:0000313" key="3">
    <source>
        <dbReference type="Proteomes" id="UP000244893"/>
    </source>
</evidence>
<gene>
    <name evidence="2" type="ORF">DDQ50_12810</name>
</gene>
<dbReference type="GO" id="GO:0005886">
    <property type="term" value="C:plasma membrane"/>
    <property type="evidence" value="ECO:0007669"/>
    <property type="project" value="UniProtKB-SubCell"/>
</dbReference>
<sequence>MTQSDVETWSPGPVTSASAQRRAPLPVRVELARQFTQWRVRGVLLVLAALPIIVRLAFLIGGDGDTGSDSSQGLPDFAAQAQSSGVNFAAFTLSVTGGFLLTLVVALLFGDMVASEASRSTLKYLLTIPVSRGRLLRTKIVVSLLLLAFGLLLLAGMSLLVGVLSYGTGGLQIPLGTQLGFGESIARIAGATAVIGVNLLWAAGLGTLLTVLTDSPLGAAGGVVLTSIVSSILNAIPALGDVSEFLPTHYSTAFRQLFASPVDWEPVADSVLVSLIYAVVFVTFAGWWFGRKDISS</sequence>
<organism evidence="2 3">
    <name type="scientific">Amnibacterium flavum</name>
    <dbReference type="NCBI Taxonomy" id="2173173"/>
    <lineage>
        <taxon>Bacteria</taxon>
        <taxon>Bacillati</taxon>
        <taxon>Actinomycetota</taxon>
        <taxon>Actinomycetes</taxon>
        <taxon>Micrococcales</taxon>
        <taxon>Microbacteriaceae</taxon>
        <taxon>Amnibacterium</taxon>
    </lineage>
</organism>
<dbReference type="AlphaFoldDB" id="A0A2V1HWJ1"/>
<dbReference type="OrthoDB" id="3822483at2"/>
<dbReference type="Pfam" id="PF12730">
    <property type="entry name" value="ABC2_membrane_4"/>
    <property type="match status" value="1"/>
</dbReference>
<keyword evidence="1" id="KW-0472">Membrane</keyword>
<keyword evidence="1" id="KW-1133">Transmembrane helix</keyword>
<comment type="caution">
    <text evidence="2">The sequence shown here is derived from an EMBL/GenBank/DDBJ whole genome shotgun (WGS) entry which is preliminary data.</text>
</comment>
<evidence type="ECO:0000313" key="2">
    <source>
        <dbReference type="EMBL" id="PVZ94574.1"/>
    </source>
</evidence>
<feature type="transmembrane region" description="Helical" evidence="1">
    <location>
        <begin position="88"/>
        <end position="109"/>
    </location>
</feature>
<protein>
    <submittedName>
        <fullName evidence="2">ABC transporter permease</fullName>
    </submittedName>
</protein>
<proteinExistence type="predicted"/>
<feature type="transmembrane region" description="Helical" evidence="1">
    <location>
        <begin position="140"/>
        <end position="164"/>
    </location>
</feature>
<evidence type="ECO:0000256" key="1">
    <source>
        <dbReference type="SAM" id="Phobius"/>
    </source>
</evidence>
<dbReference type="Proteomes" id="UP000244893">
    <property type="component" value="Unassembled WGS sequence"/>
</dbReference>
<feature type="transmembrane region" description="Helical" evidence="1">
    <location>
        <begin position="217"/>
        <end position="236"/>
    </location>
</feature>
<accession>A0A2V1HWJ1</accession>
<feature type="transmembrane region" description="Helical" evidence="1">
    <location>
        <begin position="271"/>
        <end position="290"/>
    </location>
</feature>
<dbReference type="PANTHER" id="PTHR37305:SF1">
    <property type="entry name" value="MEMBRANE PROTEIN"/>
    <property type="match status" value="1"/>
</dbReference>
<dbReference type="GO" id="GO:0140359">
    <property type="term" value="F:ABC-type transporter activity"/>
    <property type="evidence" value="ECO:0007669"/>
    <property type="project" value="InterPro"/>
</dbReference>
<feature type="transmembrane region" description="Helical" evidence="1">
    <location>
        <begin position="184"/>
        <end position="205"/>
    </location>
</feature>
<dbReference type="EMBL" id="QEOP01000002">
    <property type="protein sequence ID" value="PVZ94574.1"/>
    <property type="molecule type" value="Genomic_DNA"/>
</dbReference>